<dbReference type="CDD" id="cd08422">
    <property type="entry name" value="PBP2_CrgA_like"/>
    <property type="match status" value="1"/>
</dbReference>
<accession>A0ABS5JHT3</accession>
<evidence type="ECO:0000256" key="3">
    <source>
        <dbReference type="ARBA" id="ARBA00023125"/>
    </source>
</evidence>
<dbReference type="InterPro" id="IPR058163">
    <property type="entry name" value="LysR-type_TF_proteobact-type"/>
</dbReference>
<dbReference type="SUPFAM" id="SSF53850">
    <property type="entry name" value="Periplasmic binding protein-like II"/>
    <property type="match status" value="1"/>
</dbReference>
<dbReference type="SUPFAM" id="SSF46785">
    <property type="entry name" value="Winged helix' DNA-binding domain"/>
    <property type="match status" value="1"/>
</dbReference>
<dbReference type="PANTHER" id="PTHR30537">
    <property type="entry name" value="HTH-TYPE TRANSCRIPTIONAL REGULATOR"/>
    <property type="match status" value="1"/>
</dbReference>
<dbReference type="Gene3D" id="3.40.190.290">
    <property type="match status" value="1"/>
</dbReference>
<dbReference type="PROSITE" id="PS50931">
    <property type="entry name" value="HTH_LYSR"/>
    <property type="match status" value="1"/>
</dbReference>
<protein>
    <submittedName>
        <fullName evidence="6">LysR family transcriptional regulator</fullName>
    </submittedName>
</protein>
<comment type="caution">
    <text evidence="6">The sequence shown here is derived from an EMBL/GenBank/DDBJ whole genome shotgun (WGS) entry which is preliminary data.</text>
</comment>
<dbReference type="PANTHER" id="PTHR30537:SF66">
    <property type="entry name" value="IRON-REGULATED VIRULENCE REGULATORY PROTEIN IRGB"/>
    <property type="match status" value="1"/>
</dbReference>
<keyword evidence="3" id="KW-0238">DNA-binding</keyword>
<evidence type="ECO:0000256" key="1">
    <source>
        <dbReference type="ARBA" id="ARBA00009437"/>
    </source>
</evidence>
<evidence type="ECO:0000256" key="4">
    <source>
        <dbReference type="ARBA" id="ARBA00023163"/>
    </source>
</evidence>
<dbReference type="InterPro" id="IPR000847">
    <property type="entry name" value="LysR_HTH_N"/>
</dbReference>
<evidence type="ECO:0000256" key="2">
    <source>
        <dbReference type="ARBA" id="ARBA00023015"/>
    </source>
</evidence>
<dbReference type="InterPro" id="IPR005119">
    <property type="entry name" value="LysR_subst-bd"/>
</dbReference>
<feature type="domain" description="HTH lysR-type" evidence="5">
    <location>
        <begin position="2"/>
        <end position="59"/>
    </location>
</feature>
<dbReference type="Proteomes" id="UP000680634">
    <property type="component" value="Unassembled WGS sequence"/>
</dbReference>
<organism evidence="6 7">
    <name type="scientific">Nissabacter archeti</name>
    <dbReference type="NCBI Taxonomy" id="1917880"/>
    <lineage>
        <taxon>Bacteria</taxon>
        <taxon>Pseudomonadati</taxon>
        <taxon>Pseudomonadota</taxon>
        <taxon>Gammaproteobacteria</taxon>
        <taxon>Enterobacterales</taxon>
        <taxon>Yersiniaceae</taxon>
        <taxon>Nissabacter</taxon>
    </lineage>
</organism>
<proteinExistence type="inferred from homology"/>
<sequence>MLNLQRLAMFVAVVEAGSFTGAAQSLGQTRAVVSVNLKQLEKELGVALLVRTTRQLALTDAGERFYAHSQQLLRAAEAALEEVRGEHQGYQGTLHVASTPEYGAHAVVPALAAFARHHPELRIRHSSSSQHTDLVAARVDVAIRLGSLRDSSHHAARIGRFRILPVAAKAYLARHPVQDLAGLAQAHWIAHSRLASPLNWPVKTPEGHTVAFDVAGGAAWLADSAAALLTFVLAGSGVALLPDWLVQPLVREQRLTVLLPDHRFPSQAISALYPNTRHIPEKVRAFIDFFKARTQAERES</sequence>
<dbReference type="InterPro" id="IPR036390">
    <property type="entry name" value="WH_DNA-bd_sf"/>
</dbReference>
<dbReference type="Pfam" id="PF03466">
    <property type="entry name" value="LysR_substrate"/>
    <property type="match status" value="1"/>
</dbReference>
<comment type="similarity">
    <text evidence="1">Belongs to the LysR transcriptional regulatory family.</text>
</comment>
<keyword evidence="4" id="KW-0804">Transcription</keyword>
<evidence type="ECO:0000313" key="6">
    <source>
        <dbReference type="EMBL" id="MBS0969536.1"/>
    </source>
</evidence>
<evidence type="ECO:0000259" key="5">
    <source>
        <dbReference type="PROSITE" id="PS50931"/>
    </source>
</evidence>
<dbReference type="RefSeq" id="WP_072929522.1">
    <property type="nucleotide sequence ID" value="NZ_FQXW01000007.1"/>
</dbReference>
<keyword evidence="7" id="KW-1185">Reference proteome</keyword>
<gene>
    <name evidence="6" type="ORF">JK232_11605</name>
</gene>
<evidence type="ECO:0000313" key="7">
    <source>
        <dbReference type="Proteomes" id="UP000680634"/>
    </source>
</evidence>
<name>A0ABS5JHT3_9GAMM</name>
<dbReference type="Pfam" id="PF00126">
    <property type="entry name" value="HTH_1"/>
    <property type="match status" value="1"/>
</dbReference>
<dbReference type="InterPro" id="IPR036388">
    <property type="entry name" value="WH-like_DNA-bd_sf"/>
</dbReference>
<dbReference type="Gene3D" id="1.10.10.10">
    <property type="entry name" value="Winged helix-like DNA-binding domain superfamily/Winged helix DNA-binding domain"/>
    <property type="match status" value="1"/>
</dbReference>
<keyword evidence="2" id="KW-0805">Transcription regulation</keyword>
<dbReference type="EMBL" id="JAERKB010000007">
    <property type="protein sequence ID" value="MBS0969536.1"/>
    <property type="molecule type" value="Genomic_DNA"/>
</dbReference>
<reference evidence="7" key="1">
    <citation type="submission" date="2023-07" db="EMBL/GenBank/DDBJ databases">
        <title>Genome-inferred correspondence between phylogeny and metabolic traits in the wild Drosophila gut microbiome.</title>
        <authorList>
            <person name="Bueno E."/>
            <person name="Blow F."/>
            <person name="Douglas A.E."/>
        </authorList>
    </citation>
    <scope>NUCLEOTIDE SEQUENCE [LARGE SCALE GENOMIC DNA]</scope>
    <source>
        <strain evidence="7">JGM97</strain>
    </source>
</reference>